<dbReference type="InterPro" id="IPR007081">
    <property type="entry name" value="RNA_pol_Rpb1_5"/>
</dbReference>
<dbReference type="GO" id="GO:0003677">
    <property type="term" value="F:DNA binding"/>
    <property type="evidence" value="ECO:0007669"/>
    <property type="project" value="UniProtKB-UniRule"/>
</dbReference>
<dbReference type="InterPro" id="IPR045867">
    <property type="entry name" value="DNA-dir_RpoC_beta_prime"/>
</dbReference>
<dbReference type="InterPro" id="IPR007083">
    <property type="entry name" value="RNA_pol_Rpb1_4"/>
</dbReference>
<gene>
    <name evidence="7 11" type="primary">rpoC</name>
    <name evidence="11" type="ORF">ISN26_06000</name>
</gene>
<evidence type="ECO:0000256" key="3">
    <source>
        <dbReference type="ARBA" id="ARBA00022695"/>
    </source>
</evidence>
<evidence type="ECO:0000313" key="11">
    <source>
        <dbReference type="EMBL" id="MBF2735612.1"/>
    </source>
</evidence>
<dbReference type="Gene3D" id="1.10.40.90">
    <property type="match status" value="1"/>
</dbReference>
<evidence type="ECO:0000256" key="4">
    <source>
        <dbReference type="ARBA" id="ARBA00022723"/>
    </source>
</evidence>
<feature type="binding site" evidence="7">
    <location>
        <position position="842"/>
    </location>
    <ligand>
        <name>Zn(2+)</name>
        <dbReference type="ChEBI" id="CHEBI:29105"/>
        <label>2</label>
    </ligand>
</feature>
<dbReference type="SUPFAM" id="SSF64484">
    <property type="entry name" value="beta and beta-prime subunits of DNA dependent RNA-polymerase"/>
    <property type="match status" value="1"/>
</dbReference>
<evidence type="ECO:0000256" key="5">
    <source>
        <dbReference type="ARBA" id="ARBA00023163"/>
    </source>
</evidence>
<evidence type="ECO:0000256" key="1">
    <source>
        <dbReference type="ARBA" id="ARBA00022478"/>
    </source>
</evidence>
<dbReference type="Gene3D" id="1.10.150.390">
    <property type="match status" value="1"/>
</dbReference>
<dbReference type="GO" id="GO:0006351">
    <property type="term" value="P:DNA-templated transcription"/>
    <property type="evidence" value="ECO:0007669"/>
    <property type="project" value="UniProtKB-UniRule"/>
</dbReference>
<sequence>MDEHTLPSLAAASAASPAFPFFPNQTQDRNSVKGVRLELASPSKIKEWSSGEVRKPETINYRTHKPERDGLFCSVIFGPERDYECLCGKYKAVRFEGIICEKCNVEVVKSSVRRERMGHIELACPVAHIWFVKSLPSRISVVLGMKQRDVEGVLYFEKYVVFDPGRSHYQKGDLLTLQEYREFIENHPDTGLRAVIGAEGLRDLFGEIDVDEEAEDLRSKLAATRAVTKQKELSRRLKIIDQFRRNNIRPEWMILENLPVLPPGLRPLVALEGDRFTSSDLNDLYRRVINRNNRLKKVLELHAPEIIVNNEKRMLQEAVDDLIDGSRRNKVKGAASGRLKSLTDVVKGKTGRFRQNLLGKRVDFSGRTVIVVGPELKLHQCGLPKEMAVELFKPWIYNLLEARGHVTNLRQARRLVEERSPEIWDCLEDAIKQHPVLLNRAPTLHRLGIQAFEPVLIEGRAIQLHPLVCVAFNADFDGDQMAVHVPLSVEAQAEARILMLSSNNMLSSANGNPVILPSQDIVLGLHYLTREANGCRGEGMAFADPEEARRAYESGAVDLHAKCKVRIVPKYRSDEGTVESMPAKILDTTVGRAIMSLSMPPGINLEQFNRTLKKGDLAKLVDSCIRSCDQRATAIFADDLMRLGFKYSTRAGISISIADVVKVPDKEEIIAKAYREVATIEGHYEQGVLSQDEHRNKVSEAWKHAKSAVEHSLMEYFDNEPAYRVDAKGRRVPLKDDQGEALRNPSSNSIYMMVDSGARGSRDQLMQLAGMRGQMVKPDGSIIPTPVIANFREGMNILQYFITTHGGRKGLTDTALKTANSGYLTRRLVDVTQHLVITEEDCKTSAGIALRQESYSSGVTVSLGTRALGRVLAQPVKDPRSGAELLATGTEIDERSADMLDEYKISEIKVRSAVTCEAQVGLCVKCYGRDLGRGQTVQVGEAVGVIAAQSIGEPGTQLTLRTFHTGGVSKRTKERYNVAKDYGAAKAVARLEHIRTIKNSKGEEVVVSNNGEIAIEDEHGQELDVFEVPYGGTIFVKDGDPVKSGQQLSEQDPFNVREICLHDGYVRLENMGPEVLLESQERRTGKTTFKIDTSRLATKKDDEPGGRTATRSGKSGKSKKEESKPQIKLVKKILEDPTKEEPVYTDKENNIAYSIFLEHDTTVQVEPGQKVGRGDCVALVPQKDVSSDITRGLPRVVELFEARAPKKPGILAQADGQIFFRRLVRSKELWEIVDAEGNVHEHYVPAGQARLIHSGDQVKKGEAIFDGEEDPREILSLRGKEALTHYIVREVQSVYNSEAVAINDKHIEVIIHQMLQRVEIIDGGDSEFIKDEHASYVRVRKANEELQVEKKKPIVYRPLLLGITKAALKTDSVISAASFQETTKVLTEAALSCVRDSLTGLKESVIVGKLIPAGTGLLYYKQQEHERMLMEERMAAAAEEDDGAPAPDGDGDGAKPAAAGEA</sequence>
<reference evidence="11" key="1">
    <citation type="submission" date="2020-10" db="EMBL/GenBank/DDBJ databases">
        <title>An improved Amphimedon queenslandica hologenome assembly reveals how three proteobacterial symbionts can extend the metabolic phenotypic of their marine sponge host.</title>
        <authorList>
            <person name="Degnan B."/>
            <person name="Degnan S."/>
            <person name="Xiang X."/>
        </authorList>
    </citation>
    <scope>NUCLEOTIDE SEQUENCE</scope>
    <source>
        <strain evidence="11">AqS2</strain>
    </source>
</reference>
<keyword evidence="2 7" id="KW-0808">Transferase</keyword>
<keyword evidence="5 7" id="KW-0804">Transcription</keyword>
<comment type="function">
    <text evidence="7 8">DNA-dependent RNA polymerase catalyzes the transcription of DNA into RNA using the four ribonucleoside triphosphates as substrates.</text>
</comment>
<dbReference type="PANTHER" id="PTHR19376">
    <property type="entry name" value="DNA-DIRECTED RNA POLYMERASE"/>
    <property type="match status" value="1"/>
</dbReference>
<comment type="caution">
    <text evidence="11">The sequence shown here is derived from an EMBL/GenBank/DDBJ whole genome shotgun (WGS) entry which is preliminary data.</text>
</comment>
<proteinExistence type="inferred from homology"/>
<feature type="binding site" evidence="7">
    <location>
        <position position="477"/>
    </location>
    <ligand>
        <name>Mg(2+)</name>
        <dbReference type="ChEBI" id="CHEBI:18420"/>
    </ligand>
</feature>
<dbReference type="SMART" id="SM00663">
    <property type="entry name" value="RPOLA_N"/>
    <property type="match status" value="1"/>
</dbReference>
<feature type="domain" description="RNA polymerase N-terminal" evidence="10">
    <location>
        <begin position="251"/>
        <end position="529"/>
    </location>
</feature>
<dbReference type="GO" id="GO:0008270">
    <property type="term" value="F:zinc ion binding"/>
    <property type="evidence" value="ECO:0007669"/>
    <property type="project" value="UniProtKB-UniRule"/>
</dbReference>
<dbReference type="PANTHER" id="PTHR19376:SF54">
    <property type="entry name" value="DNA-DIRECTED RNA POLYMERASE SUBUNIT BETA"/>
    <property type="match status" value="1"/>
</dbReference>
<keyword evidence="1 7" id="KW-0240">DNA-directed RNA polymerase</keyword>
<dbReference type="Pfam" id="PF04997">
    <property type="entry name" value="RNA_pol_Rpb1_1"/>
    <property type="match status" value="1"/>
</dbReference>
<dbReference type="InterPro" id="IPR007080">
    <property type="entry name" value="RNA_pol_Rpb1_1"/>
</dbReference>
<feature type="compositionally biased region" description="Low complexity" evidence="9">
    <location>
        <begin position="1444"/>
        <end position="1462"/>
    </location>
</feature>
<dbReference type="Gene3D" id="1.10.274.100">
    <property type="entry name" value="RNA polymerase Rpb1, domain 3"/>
    <property type="match status" value="1"/>
</dbReference>
<comment type="cofactor">
    <cofactor evidence="7">
        <name>Mg(2+)</name>
        <dbReference type="ChEBI" id="CHEBI:18420"/>
    </cofactor>
    <text evidence="7">Binds 1 Mg(2+) ion per subunit.</text>
</comment>
<comment type="catalytic activity">
    <reaction evidence="6 7 8">
        <text>RNA(n) + a ribonucleoside 5'-triphosphate = RNA(n+1) + diphosphate</text>
        <dbReference type="Rhea" id="RHEA:21248"/>
        <dbReference type="Rhea" id="RHEA-COMP:14527"/>
        <dbReference type="Rhea" id="RHEA-COMP:17342"/>
        <dbReference type="ChEBI" id="CHEBI:33019"/>
        <dbReference type="ChEBI" id="CHEBI:61557"/>
        <dbReference type="ChEBI" id="CHEBI:140395"/>
        <dbReference type="EC" id="2.7.7.6"/>
    </reaction>
</comment>
<feature type="region of interest" description="Disordered" evidence="9">
    <location>
        <begin position="1079"/>
        <end position="1126"/>
    </location>
</feature>
<dbReference type="InterPro" id="IPR042102">
    <property type="entry name" value="RNA_pol_Rpb1_3_sf"/>
</dbReference>
<dbReference type="Gene3D" id="2.40.50.100">
    <property type="match status" value="3"/>
</dbReference>
<evidence type="ECO:0000256" key="7">
    <source>
        <dbReference type="HAMAP-Rule" id="MF_01322"/>
    </source>
</evidence>
<dbReference type="GO" id="GO:0000428">
    <property type="term" value="C:DNA-directed RNA polymerase complex"/>
    <property type="evidence" value="ECO:0007669"/>
    <property type="project" value="UniProtKB-KW"/>
</dbReference>
<dbReference type="GO" id="GO:0003899">
    <property type="term" value="F:DNA-directed RNA polymerase activity"/>
    <property type="evidence" value="ECO:0007669"/>
    <property type="project" value="UniProtKB-UniRule"/>
</dbReference>
<name>A0A930UFT2_9GAMM</name>
<dbReference type="InterPro" id="IPR007066">
    <property type="entry name" value="RNA_pol_Rpb1_3"/>
</dbReference>
<dbReference type="InterPro" id="IPR012754">
    <property type="entry name" value="DNA-dir_RpoC_beta_prime_bact"/>
</dbReference>
<comment type="cofactor">
    <cofactor evidence="7">
        <name>Zn(2+)</name>
        <dbReference type="ChEBI" id="CHEBI:29105"/>
    </cofactor>
    <text evidence="7">Binds 2 Zn(2+) ions per subunit.</text>
</comment>
<feature type="region of interest" description="Disordered" evidence="9">
    <location>
        <begin position="1432"/>
        <end position="1462"/>
    </location>
</feature>
<dbReference type="Pfam" id="PF00623">
    <property type="entry name" value="RNA_pol_Rpb1_2"/>
    <property type="match status" value="2"/>
</dbReference>
<dbReference type="HAMAP" id="MF_01322">
    <property type="entry name" value="RNApol_bact_RpoC"/>
    <property type="match status" value="1"/>
</dbReference>
<dbReference type="CDD" id="cd02655">
    <property type="entry name" value="RNAP_beta'_C"/>
    <property type="match status" value="1"/>
</dbReference>
<keyword evidence="4 7" id="KW-0479">Metal-binding</keyword>
<dbReference type="EC" id="2.7.7.6" evidence="7"/>
<evidence type="ECO:0000259" key="10">
    <source>
        <dbReference type="SMART" id="SM00663"/>
    </source>
</evidence>
<dbReference type="Pfam" id="PF04983">
    <property type="entry name" value="RNA_pol_Rpb1_3"/>
    <property type="match status" value="1"/>
</dbReference>
<evidence type="ECO:0000256" key="9">
    <source>
        <dbReference type="SAM" id="MobiDB-lite"/>
    </source>
</evidence>
<feature type="binding site" evidence="7">
    <location>
        <position position="926"/>
    </location>
    <ligand>
        <name>Zn(2+)</name>
        <dbReference type="ChEBI" id="CHEBI:29105"/>
        <label>2</label>
    </ligand>
</feature>
<protein>
    <recommendedName>
        <fullName evidence="7">DNA-directed RNA polymerase subunit beta'</fullName>
        <shortName evidence="7">RNAP subunit beta'</shortName>
        <ecNumber evidence="7">2.7.7.6</ecNumber>
    </recommendedName>
    <alternativeName>
        <fullName evidence="7">RNA polymerase subunit beta'</fullName>
    </alternativeName>
    <alternativeName>
        <fullName evidence="7">Transcriptase subunit beta'</fullName>
    </alternativeName>
</protein>
<feature type="binding site" evidence="7">
    <location>
        <position position="100"/>
    </location>
    <ligand>
        <name>Zn(2+)</name>
        <dbReference type="ChEBI" id="CHEBI:29105"/>
        <label>1</label>
    </ligand>
</feature>
<feature type="binding site" evidence="7">
    <location>
        <position position="923"/>
    </location>
    <ligand>
        <name>Zn(2+)</name>
        <dbReference type="ChEBI" id="CHEBI:29105"/>
        <label>2</label>
    </ligand>
</feature>
<comment type="subunit">
    <text evidence="7">The RNAP catalytic core consists of 2 alpha, 1 beta, 1 beta' and 1 omega subunit. When a sigma factor is associated with the core the holoenzyme is formed, which can initiate transcription.</text>
</comment>
<organism evidence="11 12">
    <name type="scientific">Candidatus Amphirhobacter heronislandensis</name>
    <dbReference type="NCBI Taxonomy" id="1732024"/>
    <lineage>
        <taxon>Bacteria</taxon>
        <taxon>Pseudomonadati</taxon>
        <taxon>Pseudomonadota</taxon>
        <taxon>Gammaproteobacteria</taxon>
        <taxon>Candidatus Tethybacterales</taxon>
        <taxon>Candidatus Tethybacteraceae</taxon>
        <taxon>Candidatus Amphirhobacter</taxon>
    </lineage>
</organism>
<dbReference type="Pfam" id="PF05000">
    <property type="entry name" value="RNA_pol_Rpb1_4"/>
    <property type="match status" value="1"/>
</dbReference>
<dbReference type="NCBIfam" id="TIGR02386">
    <property type="entry name" value="rpoC_TIGR"/>
    <property type="match status" value="1"/>
</dbReference>
<dbReference type="InterPro" id="IPR044893">
    <property type="entry name" value="RNA_pol_Rpb1_clamp_domain"/>
</dbReference>
<feature type="binding site" evidence="7">
    <location>
        <position position="479"/>
    </location>
    <ligand>
        <name>Mg(2+)</name>
        <dbReference type="ChEBI" id="CHEBI:18420"/>
    </ligand>
</feature>
<dbReference type="Gene3D" id="4.10.860.120">
    <property type="entry name" value="RNA polymerase II, clamp domain"/>
    <property type="match status" value="1"/>
</dbReference>
<keyword evidence="7" id="KW-0862">Zinc</keyword>
<keyword evidence="7" id="KW-0460">Magnesium</keyword>
<feature type="binding site" evidence="7">
    <location>
        <position position="475"/>
    </location>
    <ligand>
        <name>Mg(2+)</name>
        <dbReference type="ChEBI" id="CHEBI:18420"/>
    </ligand>
</feature>
<dbReference type="InterPro" id="IPR038120">
    <property type="entry name" value="Rpb1_funnel_sf"/>
</dbReference>
<evidence type="ECO:0000313" key="12">
    <source>
        <dbReference type="Proteomes" id="UP000604381"/>
    </source>
</evidence>
<dbReference type="Pfam" id="PF04998">
    <property type="entry name" value="RNA_pol_Rpb1_5"/>
    <property type="match status" value="1"/>
</dbReference>
<dbReference type="Proteomes" id="UP000604381">
    <property type="component" value="Unassembled WGS sequence"/>
</dbReference>
<dbReference type="EMBL" id="JADHEI010000044">
    <property type="protein sequence ID" value="MBF2735612.1"/>
    <property type="molecule type" value="Genomic_DNA"/>
</dbReference>
<dbReference type="InterPro" id="IPR006592">
    <property type="entry name" value="RNA_pol_N"/>
</dbReference>
<dbReference type="Gene3D" id="2.40.40.20">
    <property type="match status" value="1"/>
</dbReference>
<keyword evidence="3 7" id="KW-0548">Nucleotidyltransferase</keyword>
<dbReference type="CDD" id="cd01609">
    <property type="entry name" value="RNAP_beta'_N"/>
    <property type="match status" value="1"/>
</dbReference>
<evidence type="ECO:0000256" key="8">
    <source>
        <dbReference type="RuleBase" id="RU004279"/>
    </source>
</evidence>
<feature type="binding site" evidence="7">
    <location>
        <position position="85"/>
    </location>
    <ligand>
        <name>Zn(2+)</name>
        <dbReference type="ChEBI" id="CHEBI:29105"/>
        <label>1</label>
    </ligand>
</feature>
<keyword evidence="12" id="KW-1185">Reference proteome</keyword>
<feature type="binding site" evidence="7">
    <location>
        <position position="916"/>
    </location>
    <ligand>
        <name>Zn(2+)</name>
        <dbReference type="ChEBI" id="CHEBI:29105"/>
        <label>2</label>
    </ligand>
</feature>
<evidence type="ECO:0000256" key="6">
    <source>
        <dbReference type="ARBA" id="ARBA00048552"/>
    </source>
</evidence>
<dbReference type="Gene3D" id="1.10.1790.20">
    <property type="match status" value="1"/>
</dbReference>
<dbReference type="GO" id="GO:0000287">
    <property type="term" value="F:magnesium ion binding"/>
    <property type="evidence" value="ECO:0007669"/>
    <property type="project" value="UniProtKB-UniRule"/>
</dbReference>
<dbReference type="Gene3D" id="1.10.132.30">
    <property type="match status" value="1"/>
</dbReference>
<evidence type="ECO:0000256" key="2">
    <source>
        <dbReference type="ARBA" id="ARBA00022679"/>
    </source>
</evidence>
<feature type="binding site" evidence="7">
    <location>
        <position position="87"/>
    </location>
    <ligand>
        <name>Zn(2+)</name>
        <dbReference type="ChEBI" id="CHEBI:29105"/>
        <label>1</label>
    </ligand>
</feature>
<dbReference type="InterPro" id="IPR000722">
    <property type="entry name" value="RNA_pol_asu"/>
</dbReference>
<feature type="binding site" evidence="7">
    <location>
        <position position="103"/>
    </location>
    <ligand>
        <name>Zn(2+)</name>
        <dbReference type="ChEBI" id="CHEBI:29105"/>
        <label>1</label>
    </ligand>
</feature>
<accession>A0A930UFT2</accession>
<comment type="similarity">
    <text evidence="7 8">Belongs to the RNA polymerase beta' chain family.</text>
</comment>